<dbReference type="GO" id="GO:0043153">
    <property type="term" value="P:entrainment of circadian clock by photoperiod"/>
    <property type="evidence" value="ECO:0007669"/>
    <property type="project" value="TreeGrafter"/>
</dbReference>
<evidence type="ECO:0000256" key="3">
    <source>
        <dbReference type="ARBA" id="ARBA00022630"/>
    </source>
</evidence>
<keyword evidence="4 6" id="KW-0274">FAD</keyword>
<reference evidence="9" key="1">
    <citation type="journal article" date="2020" name="Fungal Divers.">
        <title>Resolving the Mortierellaceae phylogeny through synthesis of multi-gene phylogenetics and phylogenomics.</title>
        <authorList>
            <person name="Vandepol N."/>
            <person name="Liber J."/>
            <person name="Desiro A."/>
            <person name="Na H."/>
            <person name="Kennedy M."/>
            <person name="Barry K."/>
            <person name="Grigoriev I.V."/>
            <person name="Miller A.N."/>
            <person name="O'Donnell K."/>
            <person name="Stajich J.E."/>
            <person name="Bonito G."/>
        </authorList>
    </citation>
    <scope>NUCLEOTIDE SEQUENCE</scope>
    <source>
        <strain evidence="9">NRRL 6426</strain>
    </source>
</reference>
<dbReference type="GO" id="GO:0006139">
    <property type="term" value="P:nucleobase-containing compound metabolic process"/>
    <property type="evidence" value="ECO:0007669"/>
    <property type="project" value="UniProtKB-ARBA"/>
</dbReference>
<dbReference type="InterPro" id="IPR014729">
    <property type="entry name" value="Rossmann-like_a/b/a_fold"/>
</dbReference>
<evidence type="ECO:0000313" key="9">
    <source>
        <dbReference type="EMBL" id="KAF9147993.1"/>
    </source>
</evidence>
<feature type="domain" description="Photolyase/cryptochrome alpha/beta" evidence="8">
    <location>
        <begin position="103"/>
        <end position="244"/>
    </location>
</feature>
<evidence type="ECO:0000256" key="6">
    <source>
        <dbReference type="PIRSR" id="PIRSR602081-1"/>
    </source>
</evidence>
<accession>A0A9P5RUM6</accession>
<dbReference type="EMBL" id="JAAAUQ010000726">
    <property type="protein sequence ID" value="KAF9147993.1"/>
    <property type="molecule type" value="Genomic_DNA"/>
</dbReference>
<evidence type="ECO:0000256" key="5">
    <source>
        <dbReference type="ARBA" id="ARBA00022991"/>
    </source>
</evidence>
<dbReference type="SUPFAM" id="SSF52425">
    <property type="entry name" value="Cryptochrome/photolyase, N-terminal domain"/>
    <property type="match status" value="1"/>
</dbReference>
<organism evidence="9 10">
    <name type="scientific">Linnemannia schmuckeri</name>
    <dbReference type="NCBI Taxonomy" id="64567"/>
    <lineage>
        <taxon>Eukaryota</taxon>
        <taxon>Fungi</taxon>
        <taxon>Fungi incertae sedis</taxon>
        <taxon>Mucoromycota</taxon>
        <taxon>Mortierellomycotina</taxon>
        <taxon>Mortierellomycetes</taxon>
        <taxon>Mortierellales</taxon>
        <taxon>Mortierellaceae</taxon>
        <taxon>Linnemannia</taxon>
    </lineage>
</organism>
<comment type="cofactor">
    <cofactor evidence="6">
        <name>FAD</name>
        <dbReference type="ChEBI" id="CHEBI:57692"/>
    </cofactor>
    <text evidence="6">Binds 1 FAD per subunit.</text>
</comment>
<keyword evidence="10" id="KW-1185">Reference proteome</keyword>
<evidence type="ECO:0000256" key="7">
    <source>
        <dbReference type="SAM" id="MobiDB-lite"/>
    </source>
</evidence>
<dbReference type="Pfam" id="PF03441">
    <property type="entry name" value="FAD_binding_7"/>
    <property type="match status" value="1"/>
</dbReference>
<dbReference type="GO" id="GO:0006950">
    <property type="term" value="P:response to stress"/>
    <property type="evidence" value="ECO:0007669"/>
    <property type="project" value="UniProtKB-ARBA"/>
</dbReference>
<dbReference type="GO" id="GO:0003677">
    <property type="term" value="F:DNA binding"/>
    <property type="evidence" value="ECO:0007669"/>
    <property type="project" value="TreeGrafter"/>
</dbReference>
<evidence type="ECO:0000259" key="8">
    <source>
        <dbReference type="PROSITE" id="PS51645"/>
    </source>
</evidence>
<sequence>MPPKKRPAGEEANGEEARKRPATTTGGAAPGKSVSITTPGAPAATKPGAARPSPAGMRPGAVRGTPKPGVRKVGATALASRGGTRLPGTATVKKEAPPPVVSKNTLMWFRNDLRMQDNRALIEASKRAQIDQEKRKYLFGLYIISEKEWASHDEAPIKIDFWMRNLEKLRESLRKLNIPLIIKRAGTKAEVVGLVESTVKDHGVSHVFWNAEYLVDEKTRDAKVKETLAKLPGTYVEEFDDQLVVPPADMKTKIGEYFTSFTAFSTTWHNLVETNPKFLKFSESPSANPDTAQQLYGGLFNITVPSLPQHTVDEEDVERLYPAGEDIAHKRLEAFIQEKVKRYDITRDCLQEQDHQSLSPYIVSGVLSSRQCVAAARAVNNNKIIVGNNGVKAWIKELVWRDFYRYIALAFPQVCKNHAYIAFTENLRYSNDDRKFQMWCQGKTGYPIVDAGMRQLNATGYMHNRVRNIAACFLVKDLLINWQKGERYFMSNLIDGDFPVNNGNWQWCASTGVEGQPYFRILNPLTQSQKFDPSGDYIRQWVPELRNLSDKQVHDPYHTMSAKDFGKLAYPKPIVDHAEAKKKYVDEFKRVLAQK</sequence>
<evidence type="ECO:0000256" key="4">
    <source>
        <dbReference type="ARBA" id="ARBA00022827"/>
    </source>
</evidence>
<dbReference type="Gene3D" id="1.10.579.10">
    <property type="entry name" value="DNA Cyclobutane Dipyrimidine Photolyase, subunit A, domain 3"/>
    <property type="match status" value="1"/>
</dbReference>
<dbReference type="FunFam" id="1.10.579.10:FF:000003">
    <property type="entry name" value="Deoxyribodipyrimidine photo-lyase"/>
    <property type="match status" value="1"/>
</dbReference>
<gene>
    <name evidence="9" type="ORF">BG015_010309</name>
</gene>
<dbReference type="GO" id="GO:0003904">
    <property type="term" value="F:deoxyribodipyrimidine photo-lyase activity"/>
    <property type="evidence" value="ECO:0007669"/>
    <property type="project" value="TreeGrafter"/>
</dbReference>
<dbReference type="InterPro" id="IPR006050">
    <property type="entry name" value="DNA_photolyase_N"/>
</dbReference>
<feature type="binding site" evidence="6">
    <location>
        <position position="394"/>
    </location>
    <ligand>
        <name>FAD</name>
        <dbReference type="ChEBI" id="CHEBI:57692"/>
    </ligand>
</feature>
<dbReference type="AlphaFoldDB" id="A0A9P5RUM6"/>
<protein>
    <recommendedName>
        <fullName evidence="8">Photolyase/cryptochrome alpha/beta domain-containing protein</fullName>
    </recommendedName>
</protein>
<dbReference type="Gene3D" id="3.40.50.620">
    <property type="entry name" value="HUPs"/>
    <property type="match status" value="1"/>
</dbReference>
<dbReference type="GO" id="GO:0005634">
    <property type="term" value="C:nucleus"/>
    <property type="evidence" value="ECO:0007669"/>
    <property type="project" value="TreeGrafter"/>
</dbReference>
<dbReference type="InterPro" id="IPR002081">
    <property type="entry name" value="Cryptochrome/DNA_photolyase_1"/>
</dbReference>
<dbReference type="PROSITE" id="PS51645">
    <property type="entry name" value="PHR_CRY_ALPHA_BETA"/>
    <property type="match status" value="1"/>
</dbReference>
<proteinExistence type="inferred from homology"/>
<dbReference type="InterPro" id="IPR036134">
    <property type="entry name" value="Crypto/Photolyase_FAD-like_sf"/>
</dbReference>
<keyword evidence="3 6" id="KW-0285">Flavoprotein</keyword>
<dbReference type="GO" id="GO:0071949">
    <property type="term" value="F:FAD binding"/>
    <property type="evidence" value="ECO:0007669"/>
    <property type="project" value="TreeGrafter"/>
</dbReference>
<dbReference type="Pfam" id="PF00875">
    <property type="entry name" value="DNA_photolyase"/>
    <property type="match status" value="1"/>
</dbReference>
<dbReference type="InterPro" id="IPR018394">
    <property type="entry name" value="DNA_photolyase_1_CS_C"/>
</dbReference>
<comment type="caution">
    <text evidence="9">The sequence shown here is derived from an EMBL/GenBank/DDBJ whole genome shotgun (WGS) entry which is preliminary data.</text>
</comment>
<dbReference type="OrthoDB" id="435881at2759"/>
<evidence type="ECO:0000256" key="2">
    <source>
        <dbReference type="ARBA" id="ARBA00005862"/>
    </source>
</evidence>
<feature type="binding site" evidence="6">
    <location>
        <begin position="397"/>
        <end position="404"/>
    </location>
    <ligand>
        <name>FAD</name>
        <dbReference type="ChEBI" id="CHEBI:57692"/>
    </ligand>
</feature>
<feature type="binding site" evidence="6">
    <location>
        <begin position="495"/>
        <end position="497"/>
    </location>
    <ligand>
        <name>FAD</name>
        <dbReference type="ChEBI" id="CHEBI:57692"/>
    </ligand>
</feature>
<feature type="region of interest" description="Disordered" evidence="7">
    <location>
        <begin position="1"/>
        <end position="72"/>
    </location>
</feature>
<dbReference type="PROSITE" id="PS00394">
    <property type="entry name" value="DNA_PHOTOLYASES_1_1"/>
    <property type="match status" value="1"/>
</dbReference>
<dbReference type="Gene3D" id="1.25.40.80">
    <property type="match status" value="1"/>
</dbReference>
<dbReference type="InterPro" id="IPR005101">
    <property type="entry name" value="Cryptochr/Photolyase_FAD-bd"/>
</dbReference>
<keyword evidence="5" id="KW-0157">Chromophore</keyword>
<feature type="binding site" evidence="6">
    <location>
        <position position="343"/>
    </location>
    <ligand>
        <name>FAD</name>
        <dbReference type="ChEBI" id="CHEBI:57692"/>
    </ligand>
</feature>
<dbReference type="SUPFAM" id="SSF48173">
    <property type="entry name" value="Cryptochrome/photolyase FAD-binding domain"/>
    <property type="match status" value="1"/>
</dbReference>
<evidence type="ECO:0000313" key="10">
    <source>
        <dbReference type="Proteomes" id="UP000748756"/>
    </source>
</evidence>
<evidence type="ECO:0000256" key="1">
    <source>
        <dbReference type="ARBA" id="ARBA00001932"/>
    </source>
</evidence>
<name>A0A9P5RUM6_9FUNG</name>
<comment type="cofactor">
    <cofactor evidence="1">
        <name>(6R)-5,10-methylene-5,6,7,8-tetrahydrofolate</name>
        <dbReference type="ChEBI" id="CHEBI:15636"/>
    </cofactor>
</comment>
<dbReference type="Proteomes" id="UP000748756">
    <property type="component" value="Unassembled WGS sequence"/>
</dbReference>
<dbReference type="GO" id="GO:0032922">
    <property type="term" value="P:circadian regulation of gene expression"/>
    <property type="evidence" value="ECO:0007669"/>
    <property type="project" value="TreeGrafter"/>
</dbReference>
<dbReference type="GO" id="GO:0005737">
    <property type="term" value="C:cytoplasm"/>
    <property type="evidence" value="ECO:0007669"/>
    <property type="project" value="TreeGrafter"/>
</dbReference>
<dbReference type="PRINTS" id="PR00147">
    <property type="entry name" value="DNAPHOTLYASE"/>
</dbReference>
<dbReference type="InterPro" id="IPR036155">
    <property type="entry name" value="Crypto/Photolyase_N_sf"/>
</dbReference>
<comment type="similarity">
    <text evidence="2">Belongs to the DNA photolyase class-1 family.</text>
</comment>
<feature type="compositionally biased region" description="Low complexity" evidence="7">
    <location>
        <begin position="37"/>
        <end position="50"/>
    </location>
</feature>
<dbReference type="PANTHER" id="PTHR11455:SF18">
    <property type="entry name" value="SI:CH1073-390K14.1"/>
    <property type="match status" value="1"/>
</dbReference>
<dbReference type="PANTHER" id="PTHR11455">
    <property type="entry name" value="CRYPTOCHROME"/>
    <property type="match status" value="1"/>
</dbReference>